<dbReference type="Pfam" id="PF00213">
    <property type="entry name" value="OSCP"/>
    <property type="match status" value="1"/>
</dbReference>
<gene>
    <name evidence="8" type="primary">atpH</name>
    <name evidence="9" type="ORF">BCM14_2482</name>
</gene>
<comment type="function">
    <text evidence="8">F(1)F(0) ATP synthase produces ATP from ADP in the presence of a proton or sodium gradient. F-type ATPases consist of two structural domains, F(1) containing the extramembraneous catalytic core and F(0) containing the membrane proton channel, linked together by a central stalk and a peripheral stalk. During catalysis, ATP synthesis in the catalytic domain of F(1) is coupled via a rotary mechanism of the central stalk subunits to proton translocation.</text>
</comment>
<dbReference type="NCBIfam" id="TIGR01145">
    <property type="entry name" value="ATP_synt_delta"/>
    <property type="match status" value="1"/>
</dbReference>
<keyword evidence="6 8" id="KW-0139">CF(1)</keyword>
<protein>
    <recommendedName>
        <fullName evidence="8">ATP synthase subunit delta</fullName>
    </recommendedName>
    <alternativeName>
        <fullName evidence="8">ATP synthase F(1) sector subunit delta</fullName>
    </alternativeName>
    <alternativeName>
        <fullName evidence="8">F-type ATPase subunit delta</fullName>
        <shortName evidence="8">F-ATPase subunit delta</shortName>
    </alternativeName>
</protein>
<keyword evidence="3 8" id="KW-0375">Hydrogen ion transport</keyword>
<proteinExistence type="inferred from homology"/>
<evidence type="ECO:0000256" key="7">
    <source>
        <dbReference type="ARBA" id="ARBA00023310"/>
    </source>
</evidence>
<comment type="function">
    <text evidence="8">This protein is part of the stalk that links CF(0) to CF(1). It either transmits conformational changes from CF(0) to CF(1) or is implicated in proton conduction.</text>
</comment>
<dbReference type="HAMAP" id="MF_01416">
    <property type="entry name" value="ATP_synth_delta_bact"/>
    <property type="match status" value="1"/>
</dbReference>
<comment type="caution">
    <text evidence="9">The sequence shown here is derived from an EMBL/GenBank/DDBJ whole genome shotgun (WGS) entry which is preliminary data.</text>
</comment>
<dbReference type="Gene3D" id="1.10.520.20">
    <property type="entry name" value="N-terminal domain of the delta subunit of the F1F0-ATP synthase"/>
    <property type="match status" value="1"/>
</dbReference>
<dbReference type="InterPro" id="IPR000711">
    <property type="entry name" value="ATPase_OSCP/dsu"/>
</dbReference>
<dbReference type="GO" id="GO:0045259">
    <property type="term" value="C:proton-transporting ATP synthase complex"/>
    <property type="evidence" value="ECO:0007669"/>
    <property type="project" value="UniProtKB-KW"/>
</dbReference>
<keyword evidence="2 8" id="KW-0813">Transport</keyword>
<dbReference type="SUPFAM" id="SSF47928">
    <property type="entry name" value="N-terminal domain of the delta subunit of the F1F0-ATP synthase"/>
    <property type="match status" value="1"/>
</dbReference>
<sequence>MAELSTVARPYAEALFAAANHDKAKLQAWAQQVQVLADIAETPDVKASLGDPRIEDAKRGGILLGVSFGLTKSKVDQAIQNFIELLVSNDRLSLLPQISAQFRALKDKADGIAEAVISSAFPMSDEQVADLIKLLEPKFGLKLKPHVIIDSALIGGVRVVVGDQVLDTSVQAQLQRMRDKLAA</sequence>
<evidence type="ECO:0000256" key="8">
    <source>
        <dbReference type="HAMAP-Rule" id="MF_01416"/>
    </source>
</evidence>
<dbReference type="EMBL" id="PVTV01000016">
    <property type="protein sequence ID" value="PRY96729.1"/>
    <property type="molecule type" value="Genomic_DNA"/>
</dbReference>
<name>A0A2T0XCR4_9BURK</name>
<keyword evidence="8" id="KW-1003">Cell membrane</keyword>
<comment type="similarity">
    <text evidence="8">Belongs to the ATPase delta chain family.</text>
</comment>
<keyword evidence="10" id="KW-1185">Reference proteome</keyword>
<dbReference type="InterPro" id="IPR026015">
    <property type="entry name" value="ATP_synth_OSCP/delta_N_sf"/>
</dbReference>
<dbReference type="PANTHER" id="PTHR11910">
    <property type="entry name" value="ATP SYNTHASE DELTA CHAIN"/>
    <property type="match status" value="1"/>
</dbReference>
<evidence type="ECO:0000256" key="1">
    <source>
        <dbReference type="ARBA" id="ARBA00004370"/>
    </source>
</evidence>
<reference evidence="9 10" key="1">
    <citation type="submission" date="2018-03" db="EMBL/GenBank/DDBJ databases">
        <title>Genomic Encyclopedia of Type Strains, Phase III (KMG-III): the genomes of soil and plant-associated and newly described type strains.</title>
        <authorList>
            <person name="Whitman W."/>
        </authorList>
    </citation>
    <scope>NUCLEOTIDE SEQUENCE [LARGE SCALE GENOMIC DNA]</scope>
    <source>
        <strain evidence="9 10">MWH-P2sevCIIIb</strain>
    </source>
</reference>
<dbReference type="OrthoDB" id="9816221at2"/>
<keyword evidence="4 8" id="KW-0406">Ion transport</keyword>
<dbReference type="RefSeq" id="WP_106228323.1">
    <property type="nucleotide sequence ID" value="NZ_PVTV01000016.1"/>
</dbReference>
<keyword evidence="7 8" id="KW-0066">ATP synthesis</keyword>
<comment type="subcellular location">
    <subcellularLocation>
        <location evidence="8">Cell membrane</location>
        <topology evidence="8">Peripheral membrane protein</topology>
    </subcellularLocation>
    <subcellularLocation>
        <location evidence="1">Membrane</location>
    </subcellularLocation>
</comment>
<dbReference type="NCBIfam" id="NF004402">
    <property type="entry name" value="PRK05758.2-2"/>
    <property type="match status" value="1"/>
</dbReference>
<keyword evidence="5 8" id="KW-0472">Membrane</keyword>
<evidence type="ECO:0000313" key="9">
    <source>
        <dbReference type="EMBL" id="PRY96729.1"/>
    </source>
</evidence>
<accession>A0A2T0XCR4</accession>
<evidence type="ECO:0000256" key="5">
    <source>
        <dbReference type="ARBA" id="ARBA00023136"/>
    </source>
</evidence>
<organism evidence="9 10">
    <name type="scientific">Jezberella montanilacus</name>
    <dbReference type="NCBI Taxonomy" id="323426"/>
    <lineage>
        <taxon>Bacteria</taxon>
        <taxon>Pseudomonadati</taxon>
        <taxon>Pseudomonadota</taxon>
        <taxon>Betaproteobacteria</taxon>
        <taxon>Burkholderiales</taxon>
        <taxon>Alcaligenaceae</taxon>
        <taxon>Jezberella</taxon>
    </lineage>
</organism>
<dbReference type="AlphaFoldDB" id="A0A2T0XCR4"/>
<dbReference type="PRINTS" id="PR00125">
    <property type="entry name" value="ATPASEDELTA"/>
</dbReference>
<dbReference type="GO" id="GO:0005886">
    <property type="term" value="C:plasma membrane"/>
    <property type="evidence" value="ECO:0007669"/>
    <property type="project" value="UniProtKB-SubCell"/>
</dbReference>
<evidence type="ECO:0000256" key="6">
    <source>
        <dbReference type="ARBA" id="ARBA00023196"/>
    </source>
</evidence>
<evidence type="ECO:0000256" key="4">
    <source>
        <dbReference type="ARBA" id="ARBA00023065"/>
    </source>
</evidence>
<dbReference type="Proteomes" id="UP000238308">
    <property type="component" value="Unassembled WGS sequence"/>
</dbReference>
<dbReference type="GO" id="GO:0046933">
    <property type="term" value="F:proton-transporting ATP synthase activity, rotational mechanism"/>
    <property type="evidence" value="ECO:0007669"/>
    <property type="project" value="UniProtKB-UniRule"/>
</dbReference>
<evidence type="ECO:0000256" key="3">
    <source>
        <dbReference type="ARBA" id="ARBA00022781"/>
    </source>
</evidence>
<evidence type="ECO:0000313" key="10">
    <source>
        <dbReference type="Proteomes" id="UP000238308"/>
    </source>
</evidence>
<evidence type="ECO:0000256" key="2">
    <source>
        <dbReference type="ARBA" id="ARBA00022448"/>
    </source>
</evidence>